<dbReference type="GO" id="GO:0005524">
    <property type="term" value="F:ATP binding"/>
    <property type="evidence" value="ECO:0007669"/>
    <property type="project" value="InterPro"/>
</dbReference>
<evidence type="ECO:0000256" key="3">
    <source>
        <dbReference type="ARBA" id="ARBA00022763"/>
    </source>
</evidence>
<evidence type="ECO:0000259" key="7">
    <source>
        <dbReference type="SMART" id="SM01340"/>
    </source>
</evidence>
<dbReference type="CDD" id="cd16926">
    <property type="entry name" value="HATPase_MutL-MLH-PMS-like"/>
    <property type="match status" value="1"/>
</dbReference>
<accession>A0A1G8F8I0</accession>
<dbReference type="SUPFAM" id="SSF118116">
    <property type="entry name" value="DNA mismatch repair protein MutL"/>
    <property type="match status" value="1"/>
</dbReference>
<dbReference type="NCBIfam" id="TIGR00585">
    <property type="entry name" value="mutl"/>
    <property type="match status" value="1"/>
</dbReference>
<dbReference type="PANTHER" id="PTHR10073:SF12">
    <property type="entry name" value="DNA MISMATCH REPAIR PROTEIN MLH1"/>
    <property type="match status" value="1"/>
</dbReference>
<dbReference type="RefSeq" id="WP_090409294.1">
    <property type="nucleotide sequence ID" value="NZ_FNDQ01000015.1"/>
</dbReference>
<dbReference type="InterPro" id="IPR020568">
    <property type="entry name" value="Ribosomal_Su5_D2-typ_SF"/>
</dbReference>
<dbReference type="EMBL" id="FNDQ01000015">
    <property type="protein sequence ID" value="SDH78400.1"/>
    <property type="molecule type" value="Genomic_DNA"/>
</dbReference>
<evidence type="ECO:0000259" key="6">
    <source>
        <dbReference type="SMART" id="SM00853"/>
    </source>
</evidence>
<dbReference type="Gene3D" id="3.30.1370.100">
    <property type="entry name" value="MutL, C-terminal domain, regulatory subdomain"/>
    <property type="match status" value="1"/>
</dbReference>
<reference evidence="9" key="1">
    <citation type="submission" date="2016-10" db="EMBL/GenBank/DDBJ databases">
        <authorList>
            <person name="Varghese N."/>
            <person name="Submissions S."/>
        </authorList>
    </citation>
    <scope>NUCLEOTIDE SEQUENCE [LARGE SCALE GENOMIC DNA]</scope>
    <source>
        <strain evidence="9">DSM 23313</strain>
    </source>
</reference>
<dbReference type="InterPro" id="IPR042120">
    <property type="entry name" value="MutL_C_dimsub"/>
</dbReference>
<dbReference type="PROSITE" id="PS00058">
    <property type="entry name" value="DNA_MISMATCH_REPAIR_1"/>
    <property type="match status" value="1"/>
</dbReference>
<dbReference type="InterPro" id="IPR042121">
    <property type="entry name" value="MutL_C_regsub"/>
</dbReference>
<dbReference type="PANTHER" id="PTHR10073">
    <property type="entry name" value="DNA MISMATCH REPAIR PROTEIN MLH, PMS, MUTL"/>
    <property type="match status" value="1"/>
</dbReference>
<evidence type="ECO:0000313" key="9">
    <source>
        <dbReference type="Proteomes" id="UP000243588"/>
    </source>
</evidence>
<dbReference type="GO" id="GO:0032300">
    <property type="term" value="C:mismatch repair complex"/>
    <property type="evidence" value="ECO:0007669"/>
    <property type="project" value="InterPro"/>
</dbReference>
<dbReference type="AlphaFoldDB" id="A0A1G8F8I0"/>
<dbReference type="SMART" id="SM00853">
    <property type="entry name" value="MutL_C"/>
    <property type="match status" value="1"/>
</dbReference>
<proteinExistence type="inferred from homology"/>
<keyword evidence="4 5" id="KW-0234">DNA repair</keyword>
<evidence type="ECO:0000256" key="4">
    <source>
        <dbReference type="ARBA" id="ARBA00023204"/>
    </source>
</evidence>
<dbReference type="GO" id="GO:0016887">
    <property type="term" value="F:ATP hydrolysis activity"/>
    <property type="evidence" value="ECO:0007669"/>
    <property type="project" value="InterPro"/>
</dbReference>
<evidence type="ECO:0000256" key="5">
    <source>
        <dbReference type="HAMAP-Rule" id="MF_00149"/>
    </source>
</evidence>
<dbReference type="InterPro" id="IPR002099">
    <property type="entry name" value="MutL/Mlh/PMS"/>
</dbReference>
<comment type="function">
    <text evidence="5">This protein is involved in the repair of mismatches in DNA. It is required for dam-dependent methyl-directed DNA mismatch repair. May act as a 'molecular matchmaker', a protein that promotes the formation of a stable complex between two or more DNA-binding proteins in an ATP-dependent manner without itself being part of a final effector complex.</text>
</comment>
<dbReference type="InterPro" id="IPR014790">
    <property type="entry name" value="MutL_C"/>
</dbReference>
<dbReference type="InterPro" id="IPR038973">
    <property type="entry name" value="MutL/Mlh/Pms-like"/>
</dbReference>
<keyword evidence="3 5" id="KW-0227">DNA damage</keyword>
<feature type="domain" description="DNA mismatch repair protein S5" evidence="7">
    <location>
        <begin position="209"/>
        <end position="327"/>
    </location>
</feature>
<dbReference type="GO" id="GO:0140664">
    <property type="term" value="F:ATP-dependent DNA damage sensor activity"/>
    <property type="evidence" value="ECO:0007669"/>
    <property type="project" value="InterPro"/>
</dbReference>
<keyword evidence="9" id="KW-1185">Reference proteome</keyword>
<dbReference type="InterPro" id="IPR020667">
    <property type="entry name" value="DNA_mismatch_repair_MutL"/>
</dbReference>
<sequence>MSDIIRLLPDHVANQIAAGEVVQRPASVVKELIENAVDAGATEIKLILKEAGKTLIQVIDNGKGMSDVDARMAFERHATSKISKAEDLFALSTKGFRGEALASIAAIAHVELKTRLHSAELGTHLVIEGTKLISQEVAVVPCGTSFSVKNLFFNIPARRNFLKSDNVELRNIIDEFERIVLVHNNIHFSLIHNGSEVFNLVPTNLRQRIVSVFGVRTNEKLVPINETTDIVEVTGFVGKPEFAKKSRGEQFFFVNDRFVKSGYLHHAILAAYEGLLKEGTHPSYFIYFNVPPDSIDINIHPTKTEVKFDDEQALYSILRSIIKHSLGQFNVAPLLDFQRDSTLDTPYDYEGTEATTPTIEVDRNFNPFHREITNETDRFEYNPFEHGAEGFIKSNISNIESSPFIDTIESKGNLSEANYLESLEGSKNVVEHERFIDAIESKSNDEAFASSTVDDFNDGFVIASKGNDSIAFESKLSKGSSSSNFTKRDSGTLSSKSNVAGWESMYEGLKSSANDLDVSNIKLESDFVTGNLFENSKDENSGVKRFQINRKYIVSPIKSGMVVIDQGRAHQRILYEKFMENIRVQQASSQQLLFPLTLYYAPFEIEMLRELQPLLKQTGFGFEDIAQEFVVISGLPVNVAESEASIVLEDLIADFQDGVPTTTLGQSDRIAKSLAHSLAVKNGTVLNEEEQEEIVNSLFACKEPNISPFMKPTFITMKVEDIEKKFAL</sequence>
<dbReference type="Proteomes" id="UP000243588">
    <property type="component" value="Unassembled WGS sequence"/>
</dbReference>
<dbReference type="InterPro" id="IPR014721">
    <property type="entry name" value="Ribsml_uS5_D2-typ_fold_subgr"/>
</dbReference>
<evidence type="ECO:0000313" key="8">
    <source>
        <dbReference type="EMBL" id="SDH78400.1"/>
    </source>
</evidence>
<dbReference type="Gene3D" id="3.30.230.10">
    <property type="match status" value="1"/>
</dbReference>
<dbReference type="SUPFAM" id="SSF54211">
    <property type="entry name" value="Ribosomal protein S5 domain 2-like"/>
    <property type="match status" value="1"/>
</dbReference>
<dbReference type="SUPFAM" id="SSF55874">
    <property type="entry name" value="ATPase domain of HSP90 chaperone/DNA topoisomerase II/histidine kinase"/>
    <property type="match status" value="1"/>
</dbReference>
<comment type="similarity">
    <text evidence="1 5">Belongs to the DNA mismatch repair MutL/HexB family.</text>
</comment>
<dbReference type="Gene3D" id="3.30.1540.20">
    <property type="entry name" value="MutL, C-terminal domain, dimerisation subdomain"/>
    <property type="match status" value="1"/>
</dbReference>
<evidence type="ECO:0000256" key="1">
    <source>
        <dbReference type="ARBA" id="ARBA00006082"/>
    </source>
</evidence>
<dbReference type="InterPro" id="IPR013507">
    <property type="entry name" value="DNA_mismatch_S5_2-like"/>
</dbReference>
<dbReference type="STRING" id="702745.SAMN05421818_11514"/>
<dbReference type="InterPro" id="IPR014762">
    <property type="entry name" value="DNA_mismatch_repair_CS"/>
</dbReference>
<dbReference type="Pfam" id="PF01119">
    <property type="entry name" value="DNA_mis_repair"/>
    <property type="match status" value="1"/>
</dbReference>
<dbReference type="InterPro" id="IPR036890">
    <property type="entry name" value="HATPase_C_sf"/>
</dbReference>
<dbReference type="Pfam" id="PF08676">
    <property type="entry name" value="MutL_C"/>
    <property type="match status" value="1"/>
</dbReference>
<evidence type="ECO:0000256" key="2">
    <source>
        <dbReference type="ARBA" id="ARBA00021975"/>
    </source>
</evidence>
<protein>
    <recommendedName>
        <fullName evidence="2 5">DNA mismatch repair protein MutL</fullName>
    </recommendedName>
</protein>
<dbReference type="Pfam" id="PF13589">
    <property type="entry name" value="HATPase_c_3"/>
    <property type="match status" value="1"/>
</dbReference>
<dbReference type="SMART" id="SM01340">
    <property type="entry name" value="DNA_mis_repair"/>
    <property type="match status" value="1"/>
</dbReference>
<organism evidence="8 9">
    <name type="scientific">Myroides phaeus</name>
    <dbReference type="NCBI Taxonomy" id="702745"/>
    <lineage>
        <taxon>Bacteria</taxon>
        <taxon>Pseudomonadati</taxon>
        <taxon>Bacteroidota</taxon>
        <taxon>Flavobacteriia</taxon>
        <taxon>Flavobacteriales</taxon>
        <taxon>Flavobacteriaceae</taxon>
        <taxon>Myroides</taxon>
    </lineage>
</organism>
<dbReference type="FunFam" id="3.30.565.10:FF:000003">
    <property type="entry name" value="DNA mismatch repair endonuclease MutL"/>
    <property type="match status" value="1"/>
</dbReference>
<dbReference type="HAMAP" id="MF_00149">
    <property type="entry name" value="DNA_mis_repair"/>
    <property type="match status" value="1"/>
</dbReference>
<dbReference type="CDD" id="cd00782">
    <property type="entry name" value="MutL_Trans"/>
    <property type="match status" value="1"/>
</dbReference>
<name>A0A1G8F8I0_9FLAO</name>
<dbReference type="GO" id="GO:0030983">
    <property type="term" value="F:mismatched DNA binding"/>
    <property type="evidence" value="ECO:0007669"/>
    <property type="project" value="InterPro"/>
</dbReference>
<gene>
    <name evidence="5" type="primary">mutL</name>
    <name evidence="8" type="ORF">SAMN05421818_11514</name>
</gene>
<dbReference type="Gene3D" id="3.30.565.10">
    <property type="entry name" value="Histidine kinase-like ATPase, C-terminal domain"/>
    <property type="match status" value="1"/>
</dbReference>
<feature type="domain" description="MutL C-terminal dimerisation" evidence="6">
    <location>
        <begin position="544"/>
        <end position="686"/>
    </location>
</feature>
<dbReference type="InterPro" id="IPR037198">
    <property type="entry name" value="MutL_C_sf"/>
</dbReference>
<dbReference type="GO" id="GO:0006298">
    <property type="term" value="P:mismatch repair"/>
    <property type="evidence" value="ECO:0007669"/>
    <property type="project" value="UniProtKB-UniRule"/>
</dbReference>